<evidence type="ECO:0000313" key="7">
    <source>
        <dbReference type="Proteomes" id="UP001152799"/>
    </source>
</evidence>
<evidence type="ECO:0000313" key="6">
    <source>
        <dbReference type="EMBL" id="CAG9759311.1"/>
    </source>
</evidence>
<dbReference type="EMBL" id="OU892277">
    <property type="protein sequence ID" value="CAG9759311.1"/>
    <property type="molecule type" value="Genomic_DNA"/>
</dbReference>
<dbReference type="PANTHER" id="PTHR21680:SF0">
    <property type="entry name" value="COILED-COIL DOMAIN-CONTAINING PROTEIN 124"/>
    <property type="match status" value="1"/>
</dbReference>
<dbReference type="Pfam" id="PF06244">
    <property type="entry name" value="Ccdc124"/>
    <property type="match status" value="1"/>
</dbReference>
<comment type="similarity">
    <text evidence="2">Belongs to the CCDC124 family.</text>
</comment>
<feature type="region of interest" description="Disordered" evidence="4">
    <location>
        <begin position="1"/>
        <end position="119"/>
    </location>
</feature>
<evidence type="ECO:0000259" key="5">
    <source>
        <dbReference type="Pfam" id="PF06244"/>
    </source>
</evidence>
<evidence type="ECO:0000256" key="2">
    <source>
        <dbReference type="ARBA" id="ARBA00008296"/>
    </source>
</evidence>
<dbReference type="AlphaFoldDB" id="A0A9N9QI08"/>
<comment type="subcellular location">
    <subcellularLocation>
        <location evidence="1">Midbody</location>
    </subcellularLocation>
</comment>
<dbReference type="GO" id="GO:0006366">
    <property type="term" value="P:transcription by RNA polymerase II"/>
    <property type="evidence" value="ECO:0007669"/>
    <property type="project" value="TreeGrafter"/>
</dbReference>
<evidence type="ECO:0000256" key="4">
    <source>
        <dbReference type="SAM" id="MobiDB-lite"/>
    </source>
</evidence>
<gene>
    <name evidence="6" type="ORF">CEUTPL_LOCUS64</name>
</gene>
<keyword evidence="7" id="KW-1185">Reference proteome</keyword>
<dbReference type="InterPro" id="IPR010422">
    <property type="entry name" value="Ccdc124/Oxs1"/>
</dbReference>
<dbReference type="PANTHER" id="PTHR21680">
    <property type="entry name" value="COILED-COIL DOMAIN-CONTAINING PROTEIN 124"/>
    <property type="match status" value="1"/>
</dbReference>
<dbReference type="GO" id="GO:0030496">
    <property type="term" value="C:midbody"/>
    <property type="evidence" value="ECO:0007669"/>
    <property type="project" value="UniProtKB-SubCell"/>
</dbReference>
<proteinExistence type="inferred from homology"/>
<protein>
    <recommendedName>
        <fullName evidence="5">Coiled-coil domain-containing protein</fullName>
    </recommendedName>
</protein>
<name>A0A9N9QI08_9CUCU</name>
<feature type="compositionally biased region" description="Basic and acidic residues" evidence="4">
    <location>
        <begin position="100"/>
        <end position="112"/>
    </location>
</feature>
<dbReference type="GO" id="GO:0003713">
    <property type="term" value="F:transcription coactivator activity"/>
    <property type="evidence" value="ECO:0007669"/>
    <property type="project" value="TreeGrafter"/>
</dbReference>
<dbReference type="InterPro" id="IPR054414">
    <property type="entry name" value="Ccdc124/Oxs1_C"/>
</dbReference>
<evidence type="ECO:0000256" key="1">
    <source>
        <dbReference type="ARBA" id="ARBA00004214"/>
    </source>
</evidence>
<feature type="domain" description="Coiled-coil" evidence="5">
    <location>
        <begin position="126"/>
        <end position="207"/>
    </location>
</feature>
<dbReference type="Proteomes" id="UP001152799">
    <property type="component" value="Chromosome 1"/>
</dbReference>
<reference evidence="6" key="1">
    <citation type="submission" date="2022-01" db="EMBL/GenBank/DDBJ databases">
        <authorList>
            <person name="King R."/>
        </authorList>
    </citation>
    <scope>NUCLEOTIDE SEQUENCE</scope>
</reference>
<sequence length="208" mass="24047">MPKKFATENTKAVQARERKKAAKDDASSKKEKEQEDAKWRDDDKQILKKQQKKEADERKRQEQIQRKAEAKALLDKEMGSIKINNKPPPPAKVTRAQIQSKKEEPPKKKESENAVTTYLDEPLVENLNRLQIDGEEARTVDEAIQILGGPAGDHDKHPEKRMKAAYTAYEERRLAELKLENPSLRLSQLKQMIFKEWQKSPENPLNKV</sequence>
<keyword evidence="3" id="KW-0175">Coiled coil</keyword>
<dbReference type="GO" id="GO:0005634">
    <property type="term" value="C:nucleus"/>
    <property type="evidence" value="ECO:0007669"/>
    <property type="project" value="TreeGrafter"/>
</dbReference>
<feature type="compositionally biased region" description="Basic and acidic residues" evidence="4">
    <location>
        <begin position="22"/>
        <end position="79"/>
    </location>
</feature>
<dbReference type="OrthoDB" id="76412at2759"/>
<evidence type="ECO:0000256" key="3">
    <source>
        <dbReference type="ARBA" id="ARBA00023054"/>
    </source>
</evidence>
<accession>A0A9N9QI08</accession>
<organism evidence="6 7">
    <name type="scientific">Ceutorhynchus assimilis</name>
    <name type="common">cabbage seed weevil</name>
    <dbReference type="NCBI Taxonomy" id="467358"/>
    <lineage>
        <taxon>Eukaryota</taxon>
        <taxon>Metazoa</taxon>
        <taxon>Ecdysozoa</taxon>
        <taxon>Arthropoda</taxon>
        <taxon>Hexapoda</taxon>
        <taxon>Insecta</taxon>
        <taxon>Pterygota</taxon>
        <taxon>Neoptera</taxon>
        <taxon>Endopterygota</taxon>
        <taxon>Coleoptera</taxon>
        <taxon>Polyphaga</taxon>
        <taxon>Cucujiformia</taxon>
        <taxon>Curculionidae</taxon>
        <taxon>Ceutorhynchinae</taxon>
        <taxon>Ceutorhynchus</taxon>
    </lineage>
</organism>